<organism evidence="3">
    <name type="scientific">uncultured Caudovirales phage</name>
    <dbReference type="NCBI Taxonomy" id="2100421"/>
    <lineage>
        <taxon>Viruses</taxon>
        <taxon>Duplodnaviria</taxon>
        <taxon>Heunggongvirae</taxon>
        <taxon>Uroviricota</taxon>
        <taxon>Caudoviricetes</taxon>
        <taxon>Peduoviridae</taxon>
        <taxon>Maltschvirus</taxon>
        <taxon>Maltschvirus maltsch</taxon>
    </lineage>
</organism>
<name>A0A6J5KYB7_9CAUD</name>
<evidence type="ECO:0000259" key="1">
    <source>
        <dbReference type="Pfam" id="PF06791"/>
    </source>
</evidence>
<protein>
    <submittedName>
        <fullName evidence="3">COG5281 Phage-related minor tail protein</fullName>
    </submittedName>
</protein>
<gene>
    <name evidence="3" type="ORF">UFOVP70_36</name>
</gene>
<dbReference type="InterPro" id="IPR006431">
    <property type="entry name" value="Phage_tape_meas_C"/>
</dbReference>
<feature type="domain" description="Bacteriophage tail tape measure C-terminal" evidence="2">
    <location>
        <begin position="624"/>
        <end position="690"/>
    </location>
</feature>
<accession>A0A6J5KYB7</accession>
<proteinExistence type="predicted"/>
<sequence>MASNNIARLGIVLGIDTASFTADVDKAISENKKMANAIKRDSNAAAGALADLVHATEDYGKTLTKVEQIERETTSGRLRNASPLLKQQLLDQAAAYDKVALATKNVAGAQFKMNEQQKMNLTYQTTDLFTQIASGGNPLIAIMQQGGQLKDAMGGLGNAMKAIGSLFTVTRVLAGGFAASLGAVAYAAYSGRDEIDKFNDTLALTGNYAGVTAKDLSSMSKVLADATNSTVGTAKEAFTTVVASGKFTKEAVGSVTQAILQYTQIAGVDVKVASDKLMSGLDGSASGAKSLNKEMNFLTLAQYKQIEALEKAGKQQEAAKLIADTLNTKLAQQRRELGLLEKAWQGTKNVVSDFWELLKDIGKPETTDKVIAGLDKQIAAAQKALGMANKDSPFYQKQEQGVAALQAQKEALLEVERLKARSASAKDVGSAKKEIDEYDKYKELFKAKANDLAKSRIEAQFAAAKEGANEIMLIELDTAKKISEARQEMQQNNIKEEGRATAQNLEIYKNKAIAISLEAAEKIRQSRTKIAQREYQEQVEFQQELSNARVEEDNRRAAITGAAQGATRSLEIDKERLVLKTQMLFATEKEQKLASITLEYARRRREVEGSQDQEELVKQLNRQEALEKFNVQIEDSAKKTKEMYDSVWGNMANAIDNFVKTGKLSFKDLAKSIIQDLIAIQMKAQATGLFNMLVGSIMGGGISGPSSSASTWSGVQEFADGGSPPVGKMSLVGERGPELFIPNTAGTIIPNNALGNMGSTTNVTNYNINAIDTKSFEDRLLGSSMAVWAANQYAGKSMPTNFGRT</sequence>
<dbReference type="InterPro" id="IPR009628">
    <property type="entry name" value="Phage_tape_measure_N"/>
</dbReference>
<evidence type="ECO:0000313" key="3">
    <source>
        <dbReference type="EMBL" id="CAB4126292.1"/>
    </source>
</evidence>
<reference evidence="3" key="1">
    <citation type="submission" date="2020-04" db="EMBL/GenBank/DDBJ databases">
        <authorList>
            <person name="Chiriac C."/>
            <person name="Salcher M."/>
            <person name="Ghai R."/>
            <person name="Kavagutti S V."/>
        </authorList>
    </citation>
    <scope>NUCLEOTIDE SEQUENCE</scope>
</reference>
<evidence type="ECO:0000259" key="2">
    <source>
        <dbReference type="Pfam" id="PF09718"/>
    </source>
</evidence>
<feature type="domain" description="Bacteriophage tail tape measure N-terminal" evidence="1">
    <location>
        <begin position="107"/>
        <end position="307"/>
    </location>
</feature>
<dbReference type="Pfam" id="PF06791">
    <property type="entry name" value="TMP_2"/>
    <property type="match status" value="1"/>
</dbReference>
<dbReference type="Pfam" id="PF09718">
    <property type="entry name" value="Tape_meas_lam_C"/>
    <property type="match status" value="1"/>
</dbReference>
<dbReference type="EMBL" id="LR796193">
    <property type="protein sequence ID" value="CAB4126292.1"/>
    <property type="molecule type" value="Genomic_DNA"/>
</dbReference>